<sequence length="66" mass="7443">MGTHIDAPAHCVASGKTIEDLSLDSLLSPCIMIDVSKHMHENYQFTAKDIKVFEREFGQIEEQSFC</sequence>
<dbReference type="AlphaFoldDB" id="A0A0W0VWT4"/>
<dbReference type="InterPro" id="IPR007325">
    <property type="entry name" value="KFase/CYL"/>
</dbReference>
<dbReference type="Proteomes" id="UP000054908">
    <property type="component" value="Unassembled WGS sequence"/>
</dbReference>
<keyword evidence="2" id="KW-1185">Reference proteome</keyword>
<dbReference type="STRING" id="466.Lmac_2480"/>
<dbReference type="Gene3D" id="3.50.30.50">
    <property type="entry name" value="Putative cyclase"/>
    <property type="match status" value="1"/>
</dbReference>
<evidence type="ECO:0000313" key="1">
    <source>
        <dbReference type="EMBL" id="KTD24393.1"/>
    </source>
</evidence>
<dbReference type="OrthoDB" id="7067800at2"/>
<name>A0A0W0VWT4_9GAMM</name>
<keyword evidence="1" id="KW-0378">Hydrolase</keyword>
<reference evidence="1 2" key="1">
    <citation type="submission" date="2015-11" db="EMBL/GenBank/DDBJ databases">
        <title>Genomic analysis of 38 Legionella species identifies large and diverse effector repertoires.</title>
        <authorList>
            <person name="Burstein D."/>
            <person name="Amaro F."/>
            <person name="Zusman T."/>
            <person name="Lifshitz Z."/>
            <person name="Cohen O."/>
            <person name="Gilbert J.A."/>
            <person name="Pupko T."/>
            <person name="Shuman H.A."/>
            <person name="Segal G."/>
        </authorList>
    </citation>
    <scope>NUCLEOTIDE SEQUENCE [LARGE SCALE GENOMIC DNA]</scope>
    <source>
        <strain evidence="1 2">PX-1-G2-E2</strain>
    </source>
</reference>
<evidence type="ECO:0000313" key="2">
    <source>
        <dbReference type="Proteomes" id="UP000054908"/>
    </source>
</evidence>
<accession>A0A0W0VWT4</accession>
<dbReference type="Pfam" id="PF04199">
    <property type="entry name" value="Cyclase"/>
    <property type="match status" value="1"/>
</dbReference>
<dbReference type="GO" id="GO:0019441">
    <property type="term" value="P:L-tryptophan catabolic process to kynurenine"/>
    <property type="evidence" value="ECO:0007669"/>
    <property type="project" value="InterPro"/>
</dbReference>
<dbReference type="GO" id="GO:0004061">
    <property type="term" value="F:arylformamidase activity"/>
    <property type="evidence" value="ECO:0007669"/>
    <property type="project" value="InterPro"/>
</dbReference>
<dbReference type="EMBL" id="LNYL01000050">
    <property type="protein sequence ID" value="KTD24393.1"/>
    <property type="molecule type" value="Genomic_DNA"/>
</dbReference>
<dbReference type="PATRIC" id="fig|466.6.peg.2642"/>
<dbReference type="InterPro" id="IPR037175">
    <property type="entry name" value="KFase_sf"/>
</dbReference>
<dbReference type="SUPFAM" id="SSF102198">
    <property type="entry name" value="Putative cyclase"/>
    <property type="match status" value="1"/>
</dbReference>
<proteinExistence type="predicted"/>
<protein>
    <submittedName>
        <fullName evidence="1">Metal-dependent hydrolase</fullName>
    </submittedName>
</protein>
<gene>
    <name evidence="1" type="ORF">Lmac_2480</name>
</gene>
<comment type="caution">
    <text evidence="1">The sequence shown here is derived from an EMBL/GenBank/DDBJ whole genome shotgun (WGS) entry which is preliminary data.</text>
</comment>
<organism evidence="1 2">
    <name type="scientific">Legionella maceachernii</name>
    <dbReference type="NCBI Taxonomy" id="466"/>
    <lineage>
        <taxon>Bacteria</taxon>
        <taxon>Pseudomonadati</taxon>
        <taxon>Pseudomonadota</taxon>
        <taxon>Gammaproteobacteria</taxon>
        <taxon>Legionellales</taxon>
        <taxon>Legionellaceae</taxon>
        <taxon>Legionella</taxon>
    </lineage>
</organism>